<evidence type="ECO:0000313" key="2">
    <source>
        <dbReference type="EMBL" id="OEU40266.1"/>
    </source>
</evidence>
<dbReference type="RefSeq" id="WP_042747726.1">
    <property type="nucleotide sequence ID" value="NZ_CM007353.1"/>
</dbReference>
<accession>A0A1E7G5M0</accession>
<evidence type="ECO:0000256" key="1">
    <source>
        <dbReference type="SAM" id="Phobius"/>
    </source>
</evidence>
<keyword evidence="1" id="KW-1133">Transmembrane helix</keyword>
<protein>
    <submittedName>
        <fullName evidence="2">Uncharacterized protein</fullName>
    </submittedName>
</protein>
<feature type="transmembrane region" description="Helical" evidence="1">
    <location>
        <begin position="12"/>
        <end position="31"/>
    </location>
</feature>
<dbReference type="Proteomes" id="UP000176236">
    <property type="component" value="Chromosome"/>
</dbReference>
<organism evidence="2">
    <name type="scientific">Lactococcus cremoris subsp. cremoris IBB477</name>
    <dbReference type="NCBI Taxonomy" id="1449093"/>
    <lineage>
        <taxon>Bacteria</taxon>
        <taxon>Bacillati</taxon>
        <taxon>Bacillota</taxon>
        <taxon>Bacilli</taxon>
        <taxon>Lactobacillales</taxon>
        <taxon>Streptococcaceae</taxon>
        <taxon>Lactococcus</taxon>
        <taxon>Lactococcus cremoris subsp. cremoris</taxon>
    </lineage>
</organism>
<dbReference type="AlphaFoldDB" id="A0A1E7G5M0"/>
<sequence>MKKKKGARISPIQGAVIVLMCFMVIGIVFNIHESQRCEMLMQKYKVEHRARARHYNMIMSLYKSVPTEWEKAQNQNSKLSDTKLVKSLDDAKEFNEKESKIGQ</sequence>
<keyword evidence="1" id="KW-0472">Membrane</keyword>
<proteinExistence type="predicted"/>
<comment type="caution">
    <text evidence="2">The sequence shown here is derived from an EMBL/GenBank/DDBJ whole genome shotgun (WGS) entry which is preliminary data.</text>
</comment>
<reference evidence="2" key="1">
    <citation type="journal article" date="2016" name="Appl. Microbiol. Biotechnol.">
        <title>Adhesion of the genome-sequenced Lactococcus lactis subsp. cremoris IBB477 strain is mediated by specific molecular determinants.</title>
        <authorList>
            <person name="Radziwill-Bienkowska J.M."/>
            <person name="Le D.T."/>
            <person name="Szczesny P."/>
            <person name="Duviau M.P."/>
            <person name="Aleksandrzak-Piekarczyk T."/>
            <person name="Loubiere P."/>
            <person name="Mercier-Bonin M."/>
            <person name="Bardowski J.K."/>
            <person name="Kowalczyk M."/>
        </authorList>
    </citation>
    <scope>NUCLEOTIDE SEQUENCE [LARGE SCALE GENOMIC DNA]</scope>
    <source>
        <strain evidence="2">IBB477</strain>
    </source>
</reference>
<keyword evidence="1" id="KW-0812">Transmembrane</keyword>
<name>A0A1E7G5M0_LACLC</name>
<gene>
    <name evidence="2" type="ORF">AJ89_04475</name>
</gene>
<dbReference type="EMBL" id="JMMZ01000009">
    <property type="protein sequence ID" value="OEU40266.1"/>
    <property type="molecule type" value="Genomic_DNA"/>
</dbReference>